<evidence type="ECO:0000256" key="6">
    <source>
        <dbReference type="SAM" id="SignalP"/>
    </source>
</evidence>
<feature type="domain" description="SusD-like N-terminal" evidence="8">
    <location>
        <begin position="93"/>
        <end position="227"/>
    </location>
</feature>
<accession>A0A2V3PIS8</accession>
<feature type="chain" id="PRO_5016031990" evidence="6">
    <location>
        <begin position="27"/>
        <end position="571"/>
    </location>
</feature>
<evidence type="ECO:0000259" key="7">
    <source>
        <dbReference type="Pfam" id="PF07980"/>
    </source>
</evidence>
<sequence length="571" mass="65219">MKKIYIKQLTLCVVSFLLMTSCSDFLTEKPGGTMEARKFFATKDGYEYMVKGMYEPVRYVTRNKSPFILGTDAYTSPGRGVEYKEDNKFLTGFNEYYKAAFNSENGDLYSLFADSYNLIQRANSVIAYGKRAAITTELRDQRAAEAKYLRALCYYYLVEQFSDVPLLTAEITSPELTAERTPEKDIYSFIIKDLEDSYNSLAPKNSQSEFGRVTRGASKMLLSKLYLTRAYKSYAESGDAKKAYDLSVDVIENEGYRLLPDFADIFKEGNEINDEIIFSVQYSTDLVTNWGGNTDYSAFQPHVFPIPGMGAKAEYSQRFMGSYAPTRAVYRLFDRTWDSRFDKSFQREYYANEKKDQSAGVFGAANIGDLLVYVTYPDEPMSAAEKATKNYFVVNFDEYYDVSLKGGKENGSSMWYAYPGIKKFFDSKALYNDGGERGTRDHFEFRLGEVYLIAAEASLKAGTGDGSKYLRDLRNRSATGGSAPAITLTIDNILDERARELIGEERRFLELKRTGKLRERVITKKMNERAVVALEVFGDNAFKDEYINRPLPYNWTRYLQNIINQNPGYDY</sequence>
<dbReference type="OrthoDB" id="5694214at2"/>
<keyword evidence="5" id="KW-0998">Cell outer membrane</keyword>
<dbReference type="RefSeq" id="WP_110312264.1">
    <property type="nucleotide sequence ID" value="NZ_QICL01000034.1"/>
</dbReference>
<dbReference type="EMBL" id="QICL01000034">
    <property type="protein sequence ID" value="PXV59953.1"/>
    <property type="molecule type" value="Genomic_DNA"/>
</dbReference>
<dbReference type="SUPFAM" id="SSF48452">
    <property type="entry name" value="TPR-like"/>
    <property type="match status" value="1"/>
</dbReference>
<dbReference type="Pfam" id="PF07980">
    <property type="entry name" value="SusD_RagB"/>
    <property type="match status" value="1"/>
</dbReference>
<gene>
    <name evidence="9" type="ORF">CLV62_1348</name>
</gene>
<protein>
    <submittedName>
        <fullName evidence="9">Putative outer membrane starch-binding protein</fullName>
    </submittedName>
</protein>
<evidence type="ECO:0000256" key="4">
    <source>
        <dbReference type="ARBA" id="ARBA00023136"/>
    </source>
</evidence>
<evidence type="ECO:0000256" key="3">
    <source>
        <dbReference type="ARBA" id="ARBA00022729"/>
    </source>
</evidence>
<dbReference type="InterPro" id="IPR033985">
    <property type="entry name" value="SusD-like_N"/>
</dbReference>
<proteinExistence type="inferred from homology"/>
<evidence type="ECO:0000259" key="8">
    <source>
        <dbReference type="Pfam" id="PF14322"/>
    </source>
</evidence>
<organism evidence="9 10">
    <name type="scientific">Dysgonomonas alginatilytica</name>
    <dbReference type="NCBI Taxonomy" id="1605892"/>
    <lineage>
        <taxon>Bacteria</taxon>
        <taxon>Pseudomonadati</taxon>
        <taxon>Bacteroidota</taxon>
        <taxon>Bacteroidia</taxon>
        <taxon>Bacteroidales</taxon>
        <taxon>Dysgonomonadaceae</taxon>
        <taxon>Dysgonomonas</taxon>
    </lineage>
</organism>
<keyword evidence="10" id="KW-1185">Reference proteome</keyword>
<comment type="similarity">
    <text evidence="2">Belongs to the SusD family.</text>
</comment>
<evidence type="ECO:0000313" key="10">
    <source>
        <dbReference type="Proteomes" id="UP000247973"/>
    </source>
</evidence>
<dbReference type="Proteomes" id="UP000247973">
    <property type="component" value="Unassembled WGS sequence"/>
</dbReference>
<name>A0A2V3PIS8_9BACT</name>
<dbReference type="AlphaFoldDB" id="A0A2V3PIS8"/>
<comment type="subcellular location">
    <subcellularLocation>
        <location evidence="1">Cell outer membrane</location>
    </subcellularLocation>
</comment>
<comment type="caution">
    <text evidence="9">The sequence shown here is derived from an EMBL/GenBank/DDBJ whole genome shotgun (WGS) entry which is preliminary data.</text>
</comment>
<dbReference type="Gene3D" id="1.25.40.390">
    <property type="match status" value="1"/>
</dbReference>
<feature type="signal peptide" evidence="6">
    <location>
        <begin position="1"/>
        <end position="26"/>
    </location>
</feature>
<evidence type="ECO:0000256" key="2">
    <source>
        <dbReference type="ARBA" id="ARBA00006275"/>
    </source>
</evidence>
<feature type="domain" description="RagB/SusD" evidence="7">
    <location>
        <begin position="275"/>
        <end position="569"/>
    </location>
</feature>
<dbReference type="Pfam" id="PF14322">
    <property type="entry name" value="SusD-like_3"/>
    <property type="match status" value="1"/>
</dbReference>
<dbReference type="InterPro" id="IPR011990">
    <property type="entry name" value="TPR-like_helical_dom_sf"/>
</dbReference>
<dbReference type="GO" id="GO:0009279">
    <property type="term" value="C:cell outer membrane"/>
    <property type="evidence" value="ECO:0007669"/>
    <property type="project" value="UniProtKB-SubCell"/>
</dbReference>
<keyword evidence="4" id="KW-0472">Membrane</keyword>
<evidence type="ECO:0000313" key="9">
    <source>
        <dbReference type="EMBL" id="PXV59953.1"/>
    </source>
</evidence>
<keyword evidence="3 6" id="KW-0732">Signal</keyword>
<evidence type="ECO:0000256" key="1">
    <source>
        <dbReference type="ARBA" id="ARBA00004442"/>
    </source>
</evidence>
<dbReference type="InterPro" id="IPR012944">
    <property type="entry name" value="SusD_RagB_dom"/>
</dbReference>
<dbReference type="PROSITE" id="PS51257">
    <property type="entry name" value="PROKAR_LIPOPROTEIN"/>
    <property type="match status" value="1"/>
</dbReference>
<reference evidence="9 10" key="1">
    <citation type="submission" date="2018-03" db="EMBL/GenBank/DDBJ databases">
        <title>Genomic Encyclopedia of Archaeal and Bacterial Type Strains, Phase II (KMG-II): from individual species to whole genera.</title>
        <authorList>
            <person name="Goeker M."/>
        </authorList>
    </citation>
    <scope>NUCLEOTIDE SEQUENCE [LARGE SCALE GENOMIC DNA]</scope>
    <source>
        <strain evidence="9 10">DSM 100214</strain>
    </source>
</reference>
<evidence type="ECO:0000256" key="5">
    <source>
        <dbReference type="ARBA" id="ARBA00023237"/>
    </source>
</evidence>